<gene>
    <name evidence="2" type="ORF">EZS28_045082</name>
</gene>
<feature type="transmembrane region" description="Helical" evidence="1">
    <location>
        <begin position="273"/>
        <end position="296"/>
    </location>
</feature>
<comment type="caution">
    <text evidence="2">The sequence shown here is derived from an EMBL/GenBank/DDBJ whole genome shotgun (WGS) entry which is preliminary data.</text>
</comment>
<organism evidence="2 3">
    <name type="scientific">Streblomastix strix</name>
    <dbReference type="NCBI Taxonomy" id="222440"/>
    <lineage>
        <taxon>Eukaryota</taxon>
        <taxon>Metamonada</taxon>
        <taxon>Preaxostyla</taxon>
        <taxon>Oxymonadida</taxon>
        <taxon>Streblomastigidae</taxon>
        <taxon>Streblomastix</taxon>
    </lineage>
</organism>
<feature type="transmembrane region" description="Helical" evidence="1">
    <location>
        <begin position="327"/>
        <end position="348"/>
    </location>
</feature>
<evidence type="ECO:0000256" key="1">
    <source>
        <dbReference type="SAM" id="Phobius"/>
    </source>
</evidence>
<accession>A0A5J4TPP7</accession>
<dbReference type="EMBL" id="SNRW01028453">
    <property type="protein sequence ID" value="KAA6359391.1"/>
    <property type="molecule type" value="Genomic_DNA"/>
</dbReference>
<dbReference type="AlphaFoldDB" id="A0A5J4TPP7"/>
<keyword evidence="1" id="KW-1133">Transmembrane helix</keyword>
<reference evidence="2 3" key="1">
    <citation type="submission" date="2019-03" db="EMBL/GenBank/DDBJ databases">
        <title>Single cell metagenomics reveals metabolic interactions within the superorganism composed of flagellate Streblomastix strix and complex community of Bacteroidetes bacteria on its surface.</title>
        <authorList>
            <person name="Treitli S.C."/>
            <person name="Kolisko M."/>
            <person name="Husnik F."/>
            <person name="Keeling P."/>
            <person name="Hampl V."/>
        </authorList>
    </citation>
    <scope>NUCLEOTIDE SEQUENCE [LARGE SCALE GENOMIC DNA]</scope>
    <source>
        <strain evidence="2">ST1C</strain>
    </source>
</reference>
<sequence length="440" mass="49931">MFWFFFKIREIFSVGELDSLAKVKTKDNDLILWRKAMLALDKIQNARLNIFVTGDLQYSTHLVCEVVNHVGNVDPKYLDYMYCTNLKKTPKTFWSYKPEYELILKKTIDILKITSTEKEVITKEFNDVKDVMEKYNITSEKIQGFDDTWAKDRESFYGNLFGNVLSTDNTEDLANPLVANSEINKTFVSKNYKELYDNVLKITDTKYIDLMNKLYDHNFDYKILTQEDITYLHQKQQEIYDAIRPIMDTVNSNDLTTHYEGVANIATDDFDDIMAGVSGTISGACGLILAGLFLYWYIHLQNAITIGIAAEATVAVAIPALTGGPILVGAFAAVGVLVGLGFLLYFAFRHTGETPPASVDPKTFVKHMNDLGESENARNEAFKENKLDALLIKEVALYSSLNTDKEAHEVNLPTAIQSGEFLNDVLYHNRPVIREDLYSQ</sequence>
<keyword evidence="1" id="KW-0472">Membrane</keyword>
<dbReference type="Proteomes" id="UP000324800">
    <property type="component" value="Unassembled WGS sequence"/>
</dbReference>
<proteinExistence type="predicted"/>
<keyword evidence="1" id="KW-0812">Transmembrane</keyword>
<name>A0A5J4TPP7_9EUKA</name>
<feature type="transmembrane region" description="Helical" evidence="1">
    <location>
        <begin position="303"/>
        <end position="321"/>
    </location>
</feature>
<feature type="non-terminal residue" evidence="2">
    <location>
        <position position="440"/>
    </location>
</feature>
<evidence type="ECO:0000313" key="2">
    <source>
        <dbReference type="EMBL" id="KAA6359391.1"/>
    </source>
</evidence>
<protein>
    <submittedName>
        <fullName evidence="2">Uncharacterized protein</fullName>
    </submittedName>
</protein>
<evidence type="ECO:0000313" key="3">
    <source>
        <dbReference type="Proteomes" id="UP000324800"/>
    </source>
</evidence>